<evidence type="ECO:0000256" key="1">
    <source>
        <dbReference type="ARBA" id="ARBA00023015"/>
    </source>
</evidence>
<evidence type="ECO:0000256" key="3">
    <source>
        <dbReference type="ARBA" id="ARBA00023163"/>
    </source>
</evidence>
<dbReference type="CDD" id="cd06170">
    <property type="entry name" value="LuxR_C_like"/>
    <property type="match status" value="1"/>
</dbReference>
<dbReference type="InterPro" id="IPR016032">
    <property type="entry name" value="Sig_transdc_resp-reg_C-effctor"/>
</dbReference>
<dbReference type="InterPro" id="IPR000792">
    <property type="entry name" value="Tscrpt_reg_LuxR_C"/>
</dbReference>
<reference evidence="5 6" key="1">
    <citation type="submission" date="2020-08" db="EMBL/GenBank/DDBJ databases">
        <title>Genomic Encyclopedia of Type Strains, Phase IV (KMG-IV): sequencing the most valuable type-strain genomes for metagenomic binning, comparative biology and taxonomic classification.</title>
        <authorList>
            <person name="Goeker M."/>
        </authorList>
    </citation>
    <scope>NUCLEOTIDE SEQUENCE [LARGE SCALE GENOMIC DNA]</scope>
    <source>
        <strain evidence="5 6">DSM 29854</strain>
    </source>
</reference>
<evidence type="ECO:0000259" key="4">
    <source>
        <dbReference type="PROSITE" id="PS50043"/>
    </source>
</evidence>
<sequence>MENLLDSDLDHRVAEKVAEIAKIADQIPGVVIIHNLKKNLAVEYMSQRGLNKLGITLEELKEMGPDYHLRFFNPEETGDYIPKLICGLLERNDEQEVISFFQQVRFHGSEVWHWHLSTLKILMKDDQNQPLLTITIALLIDPMRHITAKVSRLLDENTFLRQNYQRYSQLGSREREVLKLVVLGKSSVEIAQELFISEKTVNTHRRNIKLKLNANTSYDLSQYAMAFDLI</sequence>
<organism evidence="5 6">
    <name type="scientific">Rufibacter quisquiliarum</name>
    <dbReference type="NCBI Taxonomy" id="1549639"/>
    <lineage>
        <taxon>Bacteria</taxon>
        <taxon>Pseudomonadati</taxon>
        <taxon>Bacteroidota</taxon>
        <taxon>Cytophagia</taxon>
        <taxon>Cytophagales</taxon>
        <taxon>Hymenobacteraceae</taxon>
        <taxon>Rufibacter</taxon>
    </lineage>
</organism>
<dbReference type="SMART" id="SM00421">
    <property type="entry name" value="HTH_LUXR"/>
    <property type="match status" value="1"/>
</dbReference>
<dbReference type="EMBL" id="JACJIQ010000026">
    <property type="protein sequence ID" value="MBA9079655.1"/>
    <property type="molecule type" value="Genomic_DNA"/>
</dbReference>
<dbReference type="PROSITE" id="PS00622">
    <property type="entry name" value="HTH_LUXR_1"/>
    <property type="match status" value="1"/>
</dbReference>
<accession>A0A839GW13</accession>
<keyword evidence="3" id="KW-0804">Transcription</keyword>
<dbReference type="InterPro" id="IPR036388">
    <property type="entry name" value="WH-like_DNA-bd_sf"/>
</dbReference>
<dbReference type="Proteomes" id="UP000563094">
    <property type="component" value="Unassembled WGS sequence"/>
</dbReference>
<protein>
    <submittedName>
        <fullName evidence="5">DNA-binding CsgD family transcriptional regulator</fullName>
    </submittedName>
</protein>
<evidence type="ECO:0000313" key="6">
    <source>
        <dbReference type="Proteomes" id="UP000563094"/>
    </source>
</evidence>
<dbReference type="RefSeq" id="WP_281367941.1">
    <property type="nucleotide sequence ID" value="NZ_JACJIQ010000026.1"/>
</dbReference>
<keyword evidence="2 5" id="KW-0238">DNA-binding</keyword>
<dbReference type="Gene3D" id="1.10.10.10">
    <property type="entry name" value="Winged helix-like DNA-binding domain superfamily/Winged helix DNA-binding domain"/>
    <property type="match status" value="1"/>
</dbReference>
<proteinExistence type="predicted"/>
<evidence type="ECO:0000313" key="5">
    <source>
        <dbReference type="EMBL" id="MBA9079655.1"/>
    </source>
</evidence>
<dbReference type="SUPFAM" id="SSF46894">
    <property type="entry name" value="C-terminal effector domain of the bipartite response regulators"/>
    <property type="match status" value="1"/>
</dbReference>
<keyword evidence="6" id="KW-1185">Reference proteome</keyword>
<keyword evidence="1" id="KW-0805">Transcription regulation</keyword>
<dbReference type="GO" id="GO:0003677">
    <property type="term" value="F:DNA binding"/>
    <property type="evidence" value="ECO:0007669"/>
    <property type="project" value="UniProtKB-KW"/>
</dbReference>
<name>A0A839GW13_9BACT</name>
<dbReference type="PROSITE" id="PS50043">
    <property type="entry name" value="HTH_LUXR_2"/>
    <property type="match status" value="1"/>
</dbReference>
<dbReference type="PRINTS" id="PR00038">
    <property type="entry name" value="HTHLUXR"/>
</dbReference>
<dbReference type="PANTHER" id="PTHR44688:SF16">
    <property type="entry name" value="DNA-BINDING TRANSCRIPTIONAL ACTIVATOR DEVR_DOSR"/>
    <property type="match status" value="1"/>
</dbReference>
<dbReference type="AlphaFoldDB" id="A0A839GW13"/>
<feature type="domain" description="HTH luxR-type" evidence="4">
    <location>
        <begin position="163"/>
        <end position="228"/>
    </location>
</feature>
<comment type="caution">
    <text evidence="5">The sequence shown here is derived from an EMBL/GenBank/DDBJ whole genome shotgun (WGS) entry which is preliminary data.</text>
</comment>
<dbReference type="Pfam" id="PF00196">
    <property type="entry name" value="GerE"/>
    <property type="match status" value="1"/>
</dbReference>
<gene>
    <name evidence="5" type="ORF">FHS90_004394</name>
</gene>
<dbReference type="PANTHER" id="PTHR44688">
    <property type="entry name" value="DNA-BINDING TRANSCRIPTIONAL ACTIVATOR DEVR_DOSR"/>
    <property type="match status" value="1"/>
</dbReference>
<evidence type="ECO:0000256" key="2">
    <source>
        <dbReference type="ARBA" id="ARBA00023125"/>
    </source>
</evidence>
<dbReference type="GO" id="GO:0006355">
    <property type="term" value="P:regulation of DNA-templated transcription"/>
    <property type="evidence" value="ECO:0007669"/>
    <property type="project" value="InterPro"/>
</dbReference>